<keyword evidence="2" id="KW-1185">Reference proteome</keyword>
<sequence>MPLTTTSAVNLLLILLSMSLHLLDGSRTDKGSNGTPWTRGKYFHSVQELFMLLLRPKASSDRR</sequence>
<evidence type="ECO:0000313" key="1">
    <source>
        <dbReference type="EMBL" id="KAI9914525.1"/>
    </source>
</evidence>
<protein>
    <submittedName>
        <fullName evidence="1">Uncharacterized protein</fullName>
    </submittedName>
</protein>
<reference evidence="1 2" key="1">
    <citation type="journal article" date="2022" name="bioRxiv">
        <title>The genome of the oomycete Peronosclerospora sorghi, a cosmopolitan pathogen of maize and sorghum, is inflated with dispersed pseudogenes.</title>
        <authorList>
            <person name="Fletcher K."/>
            <person name="Martin F."/>
            <person name="Isakeit T."/>
            <person name="Cavanaugh K."/>
            <person name="Magill C."/>
            <person name="Michelmore R."/>
        </authorList>
    </citation>
    <scope>NUCLEOTIDE SEQUENCE [LARGE SCALE GENOMIC DNA]</scope>
    <source>
        <strain evidence="1">P6</strain>
    </source>
</reference>
<dbReference type="Proteomes" id="UP001163321">
    <property type="component" value="Chromosome 3"/>
</dbReference>
<proteinExistence type="predicted"/>
<name>A0ACC0W8R6_9STRA</name>
<dbReference type="EMBL" id="CM047582">
    <property type="protein sequence ID" value="KAI9914525.1"/>
    <property type="molecule type" value="Genomic_DNA"/>
</dbReference>
<gene>
    <name evidence="1" type="ORF">PsorP6_008134</name>
</gene>
<accession>A0ACC0W8R6</accession>
<evidence type="ECO:0000313" key="2">
    <source>
        <dbReference type="Proteomes" id="UP001163321"/>
    </source>
</evidence>
<organism evidence="1 2">
    <name type="scientific">Peronosclerospora sorghi</name>
    <dbReference type="NCBI Taxonomy" id="230839"/>
    <lineage>
        <taxon>Eukaryota</taxon>
        <taxon>Sar</taxon>
        <taxon>Stramenopiles</taxon>
        <taxon>Oomycota</taxon>
        <taxon>Peronosporomycetes</taxon>
        <taxon>Peronosporales</taxon>
        <taxon>Peronosporaceae</taxon>
        <taxon>Peronosclerospora</taxon>
    </lineage>
</organism>
<comment type="caution">
    <text evidence="1">The sequence shown here is derived from an EMBL/GenBank/DDBJ whole genome shotgun (WGS) entry which is preliminary data.</text>
</comment>